<reference evidence="2 3" key="1">
    <citation type="journal article" date="2012" name="Vet. Microbiol.">
        <title>Complete genome sequence and characterization of a broad-host range T4-like bacteriophage phiAS5 infecting Aeromonas salmonicida subsp. salmonicida.</title>
        <authorList>
            <person name="Kim J.H."/>
            <person name="Son J.S."/>
            <person name="Choi Y.J."/>
            <person name="Choresca C.H.Jr."/>
            <person name="Shin S.P."/>
            <person name="Han J.E."/>
            <person name="Jun J.W."/>
            <person name="Park S.C."/>
        </authorList>
    </citation>
    <scope>NUCLEOTIDE SEQUENCE [LARGE SCALE GENOMIC DNA]</scope>
</reference>
<organism evidence="2 3">
    <name type="scientific">Aeromonas phage phiAS5</name>
    <dbReference type="NCBI Taxonomy" id="879630"/>
    <lineage>
        <taxon>Viruses</taxon>
        <taxon>Duplodnaviria</taxon>
        <taxon>Heunggongvirae</taxon>
        <taxon>Uroviricota</taxon>
        <taxon>Caudoviricetes</taxon>
        <taxon>Pantevenvirales</taxon>
        <taxon>Straboviridae</taxon>
        <taxon>Chrysonvirus</taxon>
        <taxon>Chrysonvirus as5</taxon>
    </lineage>
</organism>
<proteinExistence type="predicted"/>
<dbReference type="KEGG" id="vg:9861483"/>
<name>E1A2H3_9CAUD</name>
<keyword evidence="1" id="KW-1133">Transmembrane helix</keyword>
<dbReference type="EMBL" id="HM452126">
    <property type="protein sequence ID" value="ADM79919.1"/>
    <property type="molecule type" value="Genomic_DNA"/>
</dbReference>
<evidence type="ECO:0000256" key="1">
    <source>
        <dbReference type="SAM" id="Phobius"/>
    </source>
</evidence>
<dbReference type="RefSeq" id="YP_003969365.1">
    <property type="nucleotide sequence ID" value="NC_014636.1"/>
</dbReference>
<dbReference type="OrthoDB" id="36860at10239"/>
<protein>
    <submittedName>
        <fullName evidence="2">Uncharacterized protein</fullName>
    </submittedName>
</protein>
<evidence type="ECO:0000313" key="3">
    <source>
        <dbReference type="Proteomes" id="UP000002236"/>
    </source>
</evidence>
<dbReference type="GeneID" id="9861483"/>
<feature type="transmembrane region" description="Helical" evidence="1">
    <location>
        <begin position="110"/>
        <end position="130"/>
    </location>
</feature>
<gene>
    <name evidence="2" type="ORF">phiAS5_ORF0076</name>
</gene>
<keyword evidence="1" id="KW-0812">Transmembrane</keyword>
<evidence type="ECO:0000313" key="2">
    <source>
        <dbReference type="EMBL" id="ADM79919.1"/>
    </source>
</evidence>
<feature type="transmembrane region" description="Helical" evidence="1">
    <location>
        <begin position="7"/>
        <end position="29"/>
    </location>
</feature>
<sequence length="139" mass="15109">MNAVAKGFGVILAGGLASFAIGVGILTYAGTYDDVKVSMPLEGCYQTIEGSKHSVYQVNKCRFVDERVNEYVEINYHPLAYQDMVKHSKGTHFLVEAKSIEERNISEKGVVSMLGGVALAFLGLIGMIIADSCASNKRW</sequence>
<dbReference type="Proteomes" id="UP000002236">
    <property type="component" value="Segment"/>
</dbReference>
<keyword evidence="1" id="KW-0472">Membrane</keyword>
<accession>E1A2H3</accession>
<keyword evidence="3" id="KW-1185">Reference proteome</keyword>